<keyword evidence="1" id="KW-0812">Transmembrane</keyword>
<sequence length="64" mass="7353">MGRYISMFFLTVFTGILLMFLILLVLGDLVGEVDIALCILFIIFGSFIITQLFYIIELMKKGRK</sequence>
<feature type="transmembrane region" description="Helical" evidence="1">
    <location>
        <begin position="7"/>
        <end position="27"/>
    </location>
</feature>
<keyword evidence="1" id="KW-0472">Membrane</keyword>
<accession>A0A3M8HB52</accession>
<gene>
    <name evidence="2" type="ORF">EC501_07255</name>
</gene>
<keyword evidence="3" id="KW-1185">Reference proteome</keyword>
<evidence type="ECO:0000313" key="3">
    <source>
        <dbReference type="Proteomes" id="UP000279909"/>
    </source>
</evidence>
<dbReference type="EMBL" id="RHLQ01000014">
    <property type="protein sequence ID" value="RNC99538.1"/>
    <property type="molecule type" value="Genomic_DNA"/>
</dbReference>
<dbReference type="Proteomes" id="UP000279909">
    <property type="component" value="Unassembled WGS sequence"/>
</dbReference>
<feature type="transmembrane region" description="Helical" evidence="1">
    <location>
        <begin position="33"/>
        <end position="56"/>
    </location>
</feature>
<protein>
    <submittedName>
        <fullName evidence="2">Uncharacterized protein</fullName>
    </submittedName>
</protein>
<proteinExistence type="predicted"/>
<reference evidence="2 3" key="1">
    <citation type="journal article" date="2014" name="Int. J. Syst. Evol. Microbiol.">
        <title>Lysinibacillus halotolerans sp. nov., isolated from saline-alkaline soil.</title>
        <authorList>
            <person name="Kong D."/>
            <person name="Wang Y."/>
            <person name="Zhao B."/>
            <person name="Li Y."/>
            <person name="Song J."/>
            <person name="Zhai Y."/>
            <person name="Zhang C."/>
            <person name="Wang H."/>
            <person name="Chen X."/>
            <person name="Zhao B."/>
            <person name="Ruan Z."/>
        </authorList>
    </citation>
    <scope>NUCLEOTIDE SEQUENCE [LARGE SCALE GENOMIC DNA]</scope>
    <source>
        <strain evidence="2 3">MCCC 1A12703</strain>
    </source>
</reference>
<evidence type="ECO:0000313" key="2">
    <source>
        <dbReference type="EMBL" id="RNC99538.1"/>
    </source>
</evidence>
<evidence type="ECO:0000256" key="1">
    <source>
        <dbReference type="SAM" id="Phobius"/>
    </source>
</evidence>
<organism evidence="2 3">
    <name type="scientific">Lysinibacillus halotolerans</name>
    <dbReference type="NCBI Taxonomy" id="1368476"/>
    <lineage>
        <taxon>Bacteria</taxon>
        <taxon>Bacillati</taxon>
        <taxon>Bacillota</taxon>
        <taxon>Bacilli</taxon>
        <taxon>Bacillales</taxon>
        <taxon>Bacillaceae</taxon>
        <taxon>Lysinibacillus</taxon>
    </lineage>
</organism>
<dbReference type="AlphaFoldDB" id="A0A3M8HB52"/>
<name>A0A3M8HB52_9BACI</name>
<keyword evidence="1" id="KW-1133">Transmembrane helix</keyword>
<comment type="caution">
    <text evidence="2">The sequence shown here is derived from an EMBL/GenBank/DDBJ whole genome shotgun (WGS) entry which is preliminary data.</text>
</comment>